<dbReference type="NCBIfam" id="NF010248">
    <property type="entry name" value="PRK13695.1"/>
    <property type="match status" value="1"/>
</dbReference>
<evidence type="ECO:0000256" key="3">
    <source>
        <dbReference type="ARBA" id="ARBA00022840"/>
    </source>
</evidence>
<evidence type="ECO:0000259" key="4">
    <source>
        <dbReference type="SMART" id="SM00382"/>
    </source>
</evidence>
<dbReference type="InterPro" id="IPR004948">
    <property type="entry name" value="Nuc-triphosphatase_THEP1"/>
</dbReference>
<dbReference type="PANTHER" id="PTHR43146">
    <property type="entry name" value="CANCER-RELATED NUCLEOSIDE-TRIPHOSPHATASE"/>
    <property type="match status" value="1"/>
</dbReference>
<proteinExistence type="predicted"/>
<dbReference type="InterPro" id="IPR003593">
    <property type="entry name" value="AAA+_ATPase"/>
</dbReference>
<keyword evidence="1" id="KW-0547">Nucleotide-binding</keyword>
<dbReference type="Pfam" id="PF03266">
    <property type="entry name" value="NTPase_1"/>
    <property type="match status" value="1"/>
</dbReference>
<dbReference type="Gene3D" id="3.40.50.300">
    <property type="entry name" value="P-loop containing nucleotide triphosphate hydrolases"/>
    <property type="match status" value="1"/>
</dbReference>
<accession>A0A0S8K025</accession>
<comment type="caution">
    <text evidence="5">The sequence shown here is derived from an EMBL/GenBank/DDBJ whole genome shotgun (WGS) entry which is preliminary data.</text>
</comment>
<dbReference type="GO" id="GO:0005524">
    <property type="term" value="F:ATP binding"/>
    <property type="evidence" value="ECO:0007669"/>
    <property type="project" value="UniProtKB-KW"/>
</dbReference>
<name>A0A0S8K025_UNCW3</name>
<evidence type="ECO:0000313" key="6">
    <source>
        <dbReference type="Proteomes" id="UP000050975"/>
    </source>
</evidence>
<dbReference type="GO" id="GO:0017111">
    <property type="term" value="F:ribonucleoside triphosphate phosphatase activity"/>
    <property type="evidence" value="ECO:0007669"/>
    <property type="project" value="InterPro"/>
</dbReference>
<reference evidence="5 6" key="1">
    <citation type="journal article" date="2015" name="Microbiome">
        <title>Genomic resolution of linkages in carbon, nitrogen, and sulfur cycling among widespread estuary sediment bacteria.</title>
        <authorList>
            <person name="Baker B.J."/>
            <person name="Lazar C.S."/>
            <person name="Teske A.P."/>
            <person name="Dick G.J."/>
        </authorList>
    </citation>
    <scope>NUCLEOTIDE SEQUENCE [LARGE SCALE GENOMIC DNA]</scope>
    <source>
        <strain evidence="5">SM1_77</strain>
    </source>
</reference>
<dbReference type="Proteomes" id="UP000050975">
    <property type="component" value="Unassembled WGS sequence"/>
</dbReference>
<protein>
    <recommendedName>
        <fullName evidence="4">AAA+ ATPase domain-containing protein</fullName>
    </recommendedName>
</protein>
<dbReference type="PANTHER" id="PTHR43146:SF1">
    <property type="entry name" value="CANCER-RELATED NUCLEOSIDE-TRIPHOSPHATASE"/>
    <property type="match status" value="1"/>
</dbReference>
<evidence type="ECO:0000256" key="2">
    <source>
        <dbReference type="ARBA" id="ARBA00022801"/>
    </source>
</evidence>
<organism evidence="5 6">
    <name type="scientific">candidate division WOR_3 bacterium SM1_77</name>
    <dbReference type="NCBI Taxonomy" id="1703778"/>
    <lineage>
        <taxon>Bacteria</taxon>
        <taxon>Bacteria division WOR-3</taxon>
    </lineage>
</organism>
<sequence>MKNIILTGPPRVGKTTVIRAVIAAMEDKCGGFYTEEIKEQEERVGFKLHTMQNKSCILSHIDFKGHFHVGKYGVDLECVEEIAASAIKKGVKTGKTIIIDEIGKMEILSRRFRLAVLDALDSKCPVVATMLFKRQPFCDKIRARKDVEILEVTEENRDKLSDIVLQKIQE</sequence>
<evidence type="ECO:0000313" key="5">
    <source>
        <dbReference type="EMBL" id="KPL15396.1"/>
    </source>
</evidence>
<dbReference type="InterPro" id="IPR027417">
    <property type="entry name" value="P-loop_NTPase"/>
</dbReference>
<dbReference type="SMART" id="SM00382">
    <property type="entry name" value="AAA"/>
    <property type="match status" value="1"/>
</dbReference>
<keyword evidence="2" id="KW-0378">Hydrolase</keyword>
<dbReference type="SUPFAM" id="SSF52540">
    <property type="entry name" value="P-loop containing nucleoside triphosphate hydrolases"/>
    <property type="match status" value="1"/>
</dbReference>
<dbReference type="AlphaFoldDB" id="A0A0S8K025"/>
<gene>
    <name evidence="5" type="ORF">AMJ74_01585</name>
</gene>
<evidence type="ECO:0000256" key="1">
    <source>
        <dbReference type="ARBA" id="ARBA00022741"/>
    </source>
</evidence>
<dbReference type="EMBL" id="LJVE01000015">
    <property type="protein sequence ID" value="KPL15396.1"/>
    <property type="molecule type" value="Genomic_DNA"/>
</dbReference>
<keyword evidence="3" id="KW-0067">ATP-binding</keyword>
<feature type="domain" description="AAA+ ATPase" evidence="4">
    <location>
        <begin position="1"/>
        <end position="153"/>
    </location>
</feature>